<protein>
    <recommendedName>
        <fullName evidence="2">histidine kinase</fullName>
        <ecNumber evidence="2">2.7.13.3</ecNumber>
    </recommendedName>
</protein>
<dbReference type="Gene3D" id="3.30.565.10">
    <property type="entry name" value="Histidine kinase-like ATPase, C-terminal domain"/>
    <property type="match status" value="1"/>
</dbReference>
<dbReference type="EC" id="2.7.13.3" evidence="2"/>
<dbReference type="RefSeq" id="WP_054773899.1">
    <property type="nucleotide sequence ID" value="NZ_AP019782.1"/>
</dbReference>
<dbReference type="InterPro" id="IPR003594">
    <property type="entry name" value="HATPase_dom"/>
</dbReference>
<dbReference type="Proteomes" id="UP000824988">
    <property type="component" value="Chromosome"/>
</dbReference>
<dbReference type="GO" id="GO:0000155">
    <property type="term" value="F:phosphorelay sensor kinase activity"/>
    <property type="evidence" value="ECO:0007669"/>
    <property type="project" value="InterPro"/>
</dbReference>
<dbReference type="InterPro" id="IPR036097">
    <property type="entry name" value="HisK_dim/P_sf"/>
</dbReference>
<gene>
    <name evidence="8" type="ORF">MoryE10_19720</name>
</gene>
<proteinExistence type="predicted"/>
<evidence type="ECO:0000256" key="1">
    <source>
        <dbReference type="ARBA" id="ARBA00000085"/>
    </source>
</evidence>
<feature type="domain" description="Histidine kinase" evidence="7">
    <location>
        <begin position="4"/>
        <end position="230"/>
    </location>
</feature>
<keyword evidence="5" id="KW-0418">Kinase</keyword>
<keyword evidence="9" id="KW-1185">Reference proteome</keyword>
<dbReference type="InterPro" id="IPR050736">
    <property type="entry name" value="Sensor_HK_Regulatory"/>
</dbReference>
<dbReference type="CDD" id="cd00082">
    <property type="entry name" value="HisKA"/>
    <property type="match status" value="1"/>
</dbReference>
<keyword evidence="3" id="KW-0597">Phosphoprotein</keyword>
<dbReference type="Gene3D" id="1.10.287.130">
    <property type="match status" value="1"/>
</dbReference>
<evidence type="ECO:0000256" key="5">
    <source>
        <dbReference type="ARBA" id="ARBA00022777"/>
    </source>
</evidence>
<evidence type="ECO:0000256" key="4">
    <source>
        <dbReference type="ARBA" id="ARBA00022679"/>
    </source>
</evidence>
<dbReference type="InterPro" id="IPR036890">
    <property type="entry name" value="HATPase_C_sf"/>
</dbReference>
<dbReference type="PANTHER" id="PTHR43711">
    <property type="entry name" value="TWO-COMPONENT HISTIDINE KINASE"/>
    <property type="match status" value="1"/>
</dbReference>
<dbReference type="AlphaFoldDB" id="A0A8D5AIH9"/>
<evidence type="ECO:0000256" key="3">
    <source>
        <dbReference type="ARBA" id="ARBA00022553"/>
    </source>
</evidence>
<sequence length="236" mass="25788">MLFMVSHDLKTPLNVILGVAEALQDTLRAQADLKDRDEVAEGLDTIVAMGGDMARLIDGLLSSARIESGKERLEFTEVTDLAGILGTITGVFQREARRRRIDLRLRLAAPLPTVHWDICRIQYHVLNNILSNALKYTPDGGTVELRAQGDQERVVIEIADNGPGIPREERAKVFHRFERLGVQAERAYQSSGLGLYNANLLARQHGGAIRIGDGLDGRGVTFSVELPVVAEAAAGD</sequence>
<accession>A0A8D5AIH9</accession>
<evidence type="ECO:0000313" key="8">
    <source>
        <dbReference type="EMBL" id="BBL71366.1"/>
    </source>
</evidence>
<comment type="catalytic activity">
    <reaction evidence="1">
        <text>ATP + protein L-histidine = ADP + protein N-phospho-L-histidine.</text>
        <dbReference type="EC" id="2.7.13.3"/>
    </reaction>
</comment>
<dbReference type="CDD" id="cd00075">
    <property type="entry name" value="HATPase"/>
    <property type="match status" value="1"/>
</dbReference>
<evidence type="ECO:0000256" key="2">
    <source>
        <dbReference type="ARBA" id="ARBA00012438"/>
    </source>
</evidence>
<dbReference type="KEGG" id="moz:MoryE10_19720"/>
<keyword evidence="6" id="KW-0902">Two-component regulatory system</keyword>
<dbReference type="PROSITE" id="PS50109">
    <property type="entry name" value="HIS_KIN"/>
    <property type="match status" value="1"/>
</dbReference>
<reference evidence="8" key="1">
    <citation type="submission" date="2019-06" db="EMBL/GenBank/DDBJ databases">
        <title>Complete genome sequence of Methylogaea oryzae strain JCM16910.</title>
        <authorList>
            <person name="Asakawa S."/>
        </authorList>
    </citation>
    <scope>NUCLEOTIDE SEQUENCE</scope>
    <source>
        <strain evidence="8">E10</strain>
    </source>
</reference>
<name>A0A8D5AIH9_9GAMM</name>
<organism evidence="8 9">
    <name type="scientific">Methylogaea oryzae</name>
    <dbReference type="NCBI Taxonomy" id="1295382"/>
    <lineage>
        <taxon>Bacteria</taxon>
        <taxon>Pseudomonadati</taxon>
        <taxon>Pseudomonadota</taxon>
        <taxon>Gammaproteobacteria</taxon>
        <taxon>Methylococcales</taxon>
        <taxon>Methylococcaceae</taxon>
        <taxon>Methylogaea</taxon>
    </lineage>
</organism>
<dbReference type="SUPFAM" id="SSF55874">
    <property type="entry name" value="ATPase domain of HSP90 chaperone/DNA topoisomerase II/histidine kinase"/>
    <property type="match status" value="1"/>
</dbReference>
<dbReference type="InterPro" id="IPR004358">
    <property type="entry name" value="Sig_transdc_His_kin-like_C"/>
</dbReference>
<dbReference type="SMART" id="SM00387">
    <property type="entry name" value="HATPase_c"/>
    <property type="match status" value="1"/>
</dbReference>
<dbReference type="EMBL" id="AP019782">
    <property type="protein sequence ID" value="BBL71366.1"/>
    <property type="molecule type" value="Genomic_DNA"/>
</dbReference>
<dbReference type="Pfam" id="PF02518">
    <property type="entry name" value="HATPase_c"/>
    <property type="match status" value="1"/>
</dbReference>
<dbReference type="PRINTS" id="PR00344">
    <property type="entry name" value="BCTRLSENSOR"/>
</dbReference>
<dbReference type="PANTHER" id="PTHR43711:SF1">
    <property type="entry name" value="HISTIDINE KINASE 1"/>
    <property type="match status" value="1"/>
</dbReference>
<keyword evidence="4" id="KW-0808">Transferase</keyword>
<evidence type="ECO:0000259" key="7">
    <source>
        <dbReference type="PROSITE" id="PS50109"/>
    </source>
</evidence>
<dbReference type="SUPFAM" id="SSF47384">
    <property type="entry name" value="Homodimeric domain of signal transducing histidine kinase"/>
    <property type="match status" value="1"/>
</dbReference>
<dbReference type="InterPro" id="IPR003661">
    <property type="entry name" value="HisK_dim/P_dom"/>
</dbReference>
<evidence type="ECO:0000313" key="9">
    <source>
        <dbReference type="Proteomes" id="UP000824988"/>
    </source>
</evidence>
<dbReference type="SMART" id="SM00388">
    <property type="entry name" value="HisKA"/>
    <property type="match status" value="1"/>
</dbReference>
<dbReference type="Pfam" id="PF00512">
    <property type="entry name" value="HisKA"/>
    <property type="match status" value="1"/>
</dbReference>
<dbReference type="InterPro" id="IPR005467">
    <property type="entry name" value="His_kinase_dom"/>
</dbReference>
<evidence type="ECO:0000256" key="6">
    <source>
        <dbReference type="ARBA" id="ARBA00023012"/>
    </source>
</evidence>